<keyword evidence="1" id="KW-1133">Transmembrane helix</keyword>
<dbReference type="Proteomes" id="UP000185728">
    <property type="component" value="Unassembled WGS sequence"/>
</dbReference>
<evidence type="ECO:0000313" key="3">
    <source>
        <dbReference type="Proteomes" id="UP000185728"/>
    </source>
</evidence>
<comment type="caution">
    <text evidence="2">The sequence shown here is derived from an EMBL/GenBank/DDBJ whole genome shotgun (WGS) entry which is preliminary data.</text>
</comment>
<evidence type="ECO:0000256" key="1">
    <source>
        <dbReference type="SAM" id="Phobius"/>
    </source>
</evidence>
<keyword evidence="1" id="KW-0812">Transmembrane</keyword>
<reference evidence="2 3" key="1">
    <citation type="submission" date="2017-01" db="EMBL/GenBank/DDBJ databases">
        <authorList>
            <person name="Varghese N."/>
            <person name="Submissions S."/>
        </authorList>
    </citation>
    <scope>NUCLEOTIDE SEQUENCE [LARGE SCALE GENOMIC DNA]</scope>
    <source>
        <strain evidence="2 3">DSM 2061</strain>
    </source>
</reference>
<feature type="transmembrane region" description="Helical" evidence="1">
    <location>
        <begin position="15"/>
        <end position="34"/>
    </location>
</feature>
<sequence>MVNWFLIISDNSKTINVFLMTGCATVPIVVLMLIKSKVLKRNYQQCDQS</sequence>
<protein>
    <submittedName>
        <fullName evidence="2">Uncharacterized protein</fullName>
    </submittedName>
</protein>
<organism evidence="2 3">
    <name type="scientific">Zobellia uliginosa</name>
    <dbReference type="NCBI Taxonomy" id="143224"/>
    <lineage>
        <taxon>Bacteria</taxon>
        <taxon>Pseudomonadati</taxon>
        <taxon>Bacteroidota</taxon>
        <taxon>Flavobacteriia</taxon>
        <taxon>Flavobacteriales</taxon>
        <taxon>Flavobacteriaceae</taxon>
        <taxon>Zobellia</taxon>
    </lineage>
</organism>
<accession>A0ABY1KL89</accession>
<proteinExistence type="predicted"/>
<name>A0ABY1KL89_9FLAO</name>
<evidence type="ECO:0000313" key="2">
    <source>
        <dbReference type="EMBL" id="SIS47030.1"/>
    </source>
</evidence>
<keyword evidence="1" id="KW-0472">Membrane</keyword>
<dbReference type="EMBL" id="FTOB01000002">
    <property type="protein sequence ID" value="SIS47030.1"/>
    <property type="molecule type" value="Genomic_DNA"/>
</dbReference>
<keyword evidence="3" id="KW-1185">Reference proteome</keyword>
<gene>
    <name evidence="2" type="ORF">SAMN05421766_10284</name>
</gene>